<dbReference type="SUPFAM" id="SSF103473">
    <property type="entry name" value="MFS general substrate transporter"/>
    <property type="match status" value="1"/>
</dbReference>
<accession>A0A1R2APV8</accession>
<comment type="caution">
    <text evidence="8">The sequence shown here is derived from an EMBL/GenBank/DDBJ whole genome shotgun (WGS) entry which is preliminary data.</text>
</comment>
<evidence type="ECO:0000313" key="8">
    <source>
        <dbReference type="EMBL" id="OMJ66551.1"/>
    </source>
</evidence>
<dbReference type="OrthoDB" id="298065at2759"/>
<comment type="subcellular location">
    <subcellularLocation>
        <location evidence="1">Membrane</location>
        <topology evidence="1">Multi-pass membrane protein</topology>
    </subcellularLocation>
</comment>
<reference evidence="8 9" key="1">
    <citation type="submission" date="2016-11" db="EMBL/GenBank/DDBJ databases">
        <title>The macronuclear genome of Stentor coeruleus: a giant cell with tiny introns.</title>
        <authorList>
            <person name="Slabodnick M."/>
            <person name="Ruby J.G."/>
            <person name="Reiff S.B."/>
            <person name="Swart E.C."/>
            <person name="Gosai S."/>
            <person name="Prabakaran S."/>
            <person name="Witkowska E."/>
            <person name="Larue G.E."/>
            <person name="Fisher S."/>
            <person name="Freeman R.M."/>
            <person name="Gunawardena J."/>
            <person name="Chu W."/>
            <person name="Stover N.A."/>
            <person name="Gregory B.D."/>
            <person name="Nowacki M."/>
            <person name="Derisi J."/>
            <person name="Roy S.W."/>
            <person name="Marshall W.F."/>
            <person name="Sood P."/>
        </authorList>
    </citation>
    <scope>NUCLEOTIDE SEQUENCE [LARGE SCALE GENOMIC DNA]</scope>
    <source>
        <strain evidence="8">WM001</strain>
    </source>
</reference>
<dbReference type="Proteomes" id="UP000187209">
    <property type="component" value="Unassembled WGS sequence"/>
</dbReference>
<keyword evidence="5 6" id="KW-0472">Membrane</keyword>
<keyword evidence="2" id="KW-0813">Transport</keyword>
<keyword evidence="9" id="KW-1185">Reference proteome</keyword>
<dbReference type="InterPro" id="IPR020846">
    <property type="entry name" value="MFS_dom"/>
</dbReference>
<feature type="transmembrane region" description="Helical" evidence="6">
    <location>
        <begin position="212"/>
        <end position="231"/>
    </location>
</feature>
<keyword evidence="4 6" id="KW-1133">Transmembrane helix</keyword>
<dbReference type="InterPro" id="IPR050930">
    <property type="entry name" value="MFS_Vesicular_Transporter"/>
</dbReference>
<dbReference type="PANTHER" id="PTHR23506:SF26">
    <property type="entry name" value="MFS-TYPE TRANSPORTER SLC18B1"/>
    <property type="match status" value="1"/>
</dbReference>
<dbReference type="Pfam" id="PF07690">
    <property type="entry name" value="MFS_1"/>
    <property type="match status" value="2"/>
</dbReference>
<sequence>MGIDVTFIGLFIANTIACAVYSILAPYLPTEANARGINSFIVGLMLAGYPLTAFISSLLLGKYLGKFGKRRVLVFGCSCEMFSTLGYSLLPFLPIEYFLILGFTLRLFQGLGAGCIGTSTYSLIVANYPNEIQKYLGILNISSALGFMAGPVGASMLFAIGGFSLIYITFGLLNLLLIPMVYCLIDKDIYSLMGEHDITSLDLIKNSIIRDYFFVLIISSISMCFISPTYSLHLQSFNISDNLFGLIFALPTVSFIASIYFVINNSWGHKRLFLSGIIILIIANLTIGPWEYLYLPHSIYISLIGIFILGIGICFIYLSALPEAISKSHYEFSNYPKDYISDLVSGLANSFSFMAEMVAPPCSGYLRDHFGFENAQALLAGATFVCLLYLINSPRLVDSLKTKIESTEMAEITETLKS</sequence>
<name>A0A1R2APV8_9CILI</name>
<evidence type="ECO:0000256" key="5">
    <source>
        <dbReference type="ARBA" id="ARBA00023136"/>
    </source>
</evidence>
<protein>
    <recommendedName>
        <fullName evidence="7">Major facilitator superfamily (MFS) profile domain-containing protein</fullName>
    </recommendedName>
</protein>
<dbReference type="PANTHER" id="PTHR23506">
    <property type="entry name" value="GH10249P"/>
    <property type="match status" value="1"/>
</dbReference>
<keyword evidence="3 6" id="KW-0812">Transmembrane</keyword>
<gene>
    <name evidence="8" type="ORF">SteCoe_36559</name>
</gene>
<proteinExistence type="predicted"/>
<dbReference type="EMBL" id="MPUH01001689">
    <property type="protein sequence ID" value="OMJ66551.1"/>
    <property type="molecule type" value="Genomic_DNA"/>
</dbReference>
<dbReference type="InterPro" id="IPR036259">
    <property type="entry name" value="MFS_trans_sf"/>
</dbReference>
<feature type="domain" description="Major facilitator superfamily (MFS) profile" evidence="7">
    <location>
        <begin position="1"/>
        <end position="398"/>
    </location>
</feature>
<dbReference type="Gene3D" id="1.20.1250.20">
    <property type="entry name" value="MFS general substrate transporter like domains"/>
    <property type="match status" value="2"/>
</dbReference>
<dbReference type="InterPro" id="IPR011701">
    <property type="entry name" value="MFS"/>
</dbReference>
<evidence type="ECO:0000313" key="9">
    <source>
        <dbReference type="Proteomes" id="UP000187209"/>
    </source>
</evidence>
<dbReference type="PROSITE" id="PS50850">
    <property type="entry name" value="MFS"/>
    <property type="match status" value="1"/>
</dbReference>
<feature type="transmembrane region" description="Helical" evidence="6">
    <location>
        <begin position="72"/>
        <end position="95"/>
    </location>
</feature>
<evidence type="ECO:0000256" key="1">
    <source>
        <dbReference type="ARBA" id="ARBA00004141"/>
    </source>
</evidence>
<dbReference type="GO" id="GO:0016020">
    <property type="term" value="C:membrane"/>
    <property type="evidence" value="ECO:0007669"/>
    <property type="project" value="UniProtKB-SubCell"/>
</dbReference>
<feature type="transmembrane region" description="Helical" evidence="6">
    <location>
        <begin position="7"/>
        <end position="28"/>
    </location>
</feature>
<evidence type="ECO:0000256" key="3">
    <source>
        <dbReference type="ARBA" id="ARBA00022692"/>
    </source>
</evidence>
<evidence type="ECO:0000256" key="6">
    <source>
        <dbReference type="SAM" id="Phobius"/>
    </source>
</evidence>
<organism evidence="8 9">
    <name type="scientific">Stentor coeruleus</name>
    <dbReference type="NCBI Taxonomy" id="5963"/>
    <lineage>
        <taxon>Eukaryota</taxon>
        <taxon>Sar</taxon>
        <taxon>Alveolata</taxon>
        <taxon>Ciliophora</taxon>
        <taxon>Postciliodesmatophora</taxon>
        <taxon>Heterotrichea</taxon>
        <taxon>Heterotrichida</taxon>
        <taxon>Stentoridae</taxon>
        <taxon>Stentor</taxon>
    </lineage>
</organism>
<feature type="transmembrane region" description="Helical" evidence="6">
    <location>
        <begin position="166"/>
        <end position="185"/>
    </location>
</feature>
<evidence type="ECO:0000256" key="4">
    <source>
        <dbReference type="ARBA" id="ARBA00022989"/>
    </source>
</evidence>
<feature type="transmembrane region" description="Helical" evidence="6">
    <location>
        <begin position="299"/>
        <end position="318"/>
    </location>
</feature>
<feature type="transmembrane region" description="Helical" evidence="6">
    <location>
        <begin position="243"/>
        <end position="263"/>
    </location>
</feature>
<dbReference type="GO" id="GO:0022857">
    <property type="term" value="F:transmembrane transporter activity"/>
    <property type="evidence" value="ECO:0007669"/>
    <property type="project" value="InterPro"/>
</dbReference>
<dbReference type="AlphaFoldDB" id="A0A1R2APV8"/>
<feature type="transmembrane region" description="Helical" evidence="6">
    <location>
        <begin position="272"/>
        <end position="293"/>
    </location>
</feature>
<feature type="transmembrane region" description="Helical" evidence="6">
    <location>
        <begin position="40"/>
        <end position="60"/>
    </location>
</feature>
<feature type="transmembrane region" description="Helical" evidence="6">
    <location>
        <begin position="107"/>
        <end position="126"/>
    </location>
</feature>
<evidence type="ECO:0000256" key="2">
    <source>
        <dbReference type="ARBA" id="ARBA00022448"/>
    </source>
</evidence>
<evidence type="ECO:0000259" key="7">
    <source>
        <dbReference type="PROSITE" id="PS50850"/>
    </source>
</evidence>
<feature type="transmembrane region" description="Helical" evidence="6">
    <location>
        <begin position="138"/>
        <end position="160"/>
    </location>
</feature>